<comment type="caution">
    <text evidence="1">The sequence shown here is derived from an EMBL/GenBank/DDBJ whole genome shotgun (WGS) entry which is preliminary data.</text>
</comment>
<organism evidence="1 2">
    <name type="scientific">Datura stramonium</name>
    <name type="common">Jimsonweed</name>
    <name type="synonym">Common thornapple</name>
    <dbReference type="NCBI Taxonomy" id="4076"/>
    <lineage>
        <taxon>Eukaryota</taxon>
        <taxon>Viridiplantae</taxon>
        <taxon>Streptophyta</taxon>
        <taxon>Embryophyta</taxon>
        <taxon>Tracheophyta</taxon>
        <taxon>Spermatophyta</taxon>
        <taxon>Magnoliopsida</taxon>
        <taxon>eudicotyledons</taxon>
        <taxon>Gunneridae</taxon>
        <taxon>Pentapetalae</taxon>
        <taxon>asterids</taxon>
        <taxon>lamiids</taxon>
        <taxon>Solanales</taxon>
        <taxon>Solanaceae</taxon>
        <taxon>Solanoideae</taxon>
        <taxon>Datureae</taxon>
        <taxon>Datura</taxon>
    </lineage>
</organism>
<feature type="non-terminal residue" evidence="1">
    <location>
        <position position="111"/>
    </location>
</feature>
<evidence type="ECO:0000313" key="1">
    <source>
        <dbReference type="EMBL" id="MCD7472017.1"/>
    </source>
</evidence>
<dbReference type="Proteomes" id="UP000823775">
    <property type="component" value="Unassembled WGS sequence"/>
</dbReference>
<name>A0ABS8TKF3_DATST</name>
<dbReference type="EMBL" id="JACEIK010001757">
    <property type="protein sequence ID" value="MCD7472017.1"/>
    <property type="molecule type" value="Genomic_DNA"/>
</dbReference>
<proteinExistence type="predicted"/>
<sequence length="111" mass="12201">GTIEIHILYQRGTRSHSYARPNAPLRHEPLDNIARPDAPLGNEPFISGYSNYPTHFPSTEYNKIPVVSCSGHISTVMDPLKRSGNCCCGSSGYFPNSSRRDSDCHHDIAAA</sequence>
<reference evidence="1 2" key="1">
    <citation type="journal article" date="2021" name="BMC Genomics">
        <title>Datura genome reveals duplications of psychoactive alkaloid biosynthetic genes and high mutation rate following tissue culture.</title>
        <authorList>
            <person name="Rajewski A."/>
            <person name="Carter-House D."/>
            <person name="Stajich J."/>
            <person name="Litt A."/>
        </authorList>
    </citation>
    <scope>NUCLEOTIDE SEQUENCE [LARGE SCALE GENOMIC DNA]</scope>
    <source>
        <strain evidence="1">AR-01</strain>
    </source>
</reference>
<protein>
    <submittedName>
        <fullName evidence="1">Uncharacterized protein</fullName>
    </submittedName>
</protein>
<accession>A0ABS8TKF3</accession>
<gene>
    <name evidence="1" type="ORF">HAX54_012843</name>
</gene>
<keyword evidence="2" id="KW-1185">Reference proteome</keyword>
<evidence type="ECO:0000313" key="2">
    <source>
        <dbReference type="Proteomes" id="UP000823775"/>
    </source>
</evidence>
<feature type="non-terminal residue" evidence="1">
    <location>
        <position position="1"/>
    </location>
</feature>